<dbReference type="GO" id="GO:0003677">
    <property type="term" value="F:DNA binding"/>
    <property type="evidence" value="ECO:0007669"/>
    <property type="project" value="UniProtKB-KW"/>
</dbReference>
<dbReference type="EMBL" id="LR721780">
    <property type="protein sequence ID" value="VVV93778.1"/>
    <property type="molecule type" value="Genomic_DNA"/>
</dbReference>
<dbReference type="PANTHER" id="PTHR13683">
    <property type="entry name" value="ASPARTYL PROTEASES"/>
    <property type="match status" value="1"/>
</dbReference>
<dbReference type="InterPro" id="IPR032799">
    <property type="entry name" value="TAXi_C"/>
</dbReference>
<keyword evidence="4 8" id="KW-0064">Aspartyl protease</keyword>
<comment type="similarity">
    <text evidence="1 8">Belongs to the peptidase A1 family.</text>
</comment>
<evidence type="ECO:0000256" key="5">
    <source>
        <dbReference type="ARBA" id="ARBA00022801"/>
    </source>
</evidence>
<dbReference type="Gene3D" id="2.40.70.10">
    <property type="entry name" value="Acid Proteases"/>
    <property type="match status" value="2"/>
</dbReference>
<feature type="active site" evidence="7">
    <location>
        <position position="374"/>
    </location>
</feature>
<reference evidence="11" key="1">
    <citation type="submission" date="2019-09" db="EMBL/GenBank/DDBJ databases">
        <authorList>
            <person name="Zhang L."/>
        </authorList>
    </citation>
    <scope>NUCLEOTIDE SEQUENCE</scope>
</reference>
<dbReference type="AlphaFoldDB" id="A0A5K0ZTA6"/>
<dbReference type="FunFam" id="2.40.70.10:FF:000010">
    <property type="entry name" value="Aspartyl protease family protein 2"/>
    <property type="match status" value="1"/>
</dbReference>
<keyword evidence="3 9" id="KW-0732">Signal</keyword>
<feature type="active site" evidence="7">
    <location>
        <position position="174"/>
    </location>
</feature>
<dbReference type="InterPro" id="IPR001461">
    <property type="entry name" value="Aspartic_peptidase_A1"/>
</dbReference>
<dbReference type="CDD" id="cd05472">
    <property type="entry name" value="cnd41_like"/>
    <property type="match status" value="1"/>
</dbReference>
<name>A0A5K0ZTA6_9MAGN</name>
<dbReference type="InterPro" id="IPR021109">
    <property type="entry name" value="Peptidase_aspartic_dom_sf"/>
</dbReference>
<feature type="chain" id="PRO_5023859055" description="Peptidase A1 domain-containing protein" evidence="9">
    <location>
        <begin position="28"/>
        <end position="496"/>
    </location>
</feature>
<protein>
    <recommendedName>
        <fullName evidence="10">Peptidase A1 domain-containing protein</fullName>
    </recommendedName>
</protein>
<dbReference type="InterPro" id="IPR033873">
    <property type="entry name" value="CND41-like"/>
</dbReference>
<evidence type="ECO:0000256" key="3">
    <source>
        <dbReference type="ARBA" id="ARBA00022729"/>
    </source>
</evidence>
<dbReference type="Gramene" id="NC2G0007160.1">
    <property type="protein sequence ID" value="NC2G0007160.1:cds"/>
    <property type="gene ID" value="NC2G0007160"/>
</dbReference>
<dbReference type="FunFam" id="2.40.70.10:FF:000016">
    <property type="entry name" value="Probable aspartic protease At2g35615"/>
    <property type="match status" value="1"/>
</dbReference>
<keyword evidence="2 8" id="KW-0645">Protease</keyword>
<evidence type="ECO:0000256" key="7">
    <source>
        <dbReference type="PIRSR" id="PIRSR601461-1"/>
    </source>
</evidence>
<dbReference type="OMA" id="DTCMYQV"/>
<dbReference type="Pfam" id="PF14543">
    <property type="entry name" value="TAXi_N"/>
    <property type="match status" value="1"/>
</dbReference>
<keyword evidence="6" id="KW-0238">DNA-binding</keyword>
<proteinExistence type="inferred from homology"/>
<dbReference type="PANTHER" id="PTHR13683:SF775">
    <property type="entry name" value="EUKARYOTIC ASPARTYL PROTEASE FAMILY PROTEIN"/>
    <property type="match status" value="1"/>
</dbReference>
<sequence length="496" mass="52725">MMWVSNTIVSLLLYLAFLLSLSTLSLSTEPSHVLKTTTLDVAAALSATRQVLSSSSVRRSFSSSLRSFAAASSGIALELRPRESLKPSGHRDYKALTLNRLKRDIARVQSLNARLAFHLKGVGNADFKPEGREGFVSAEELQGRVISGLNHGSGEYFSRVGIGSPARPLYVTLDTGSDITWVQCQPCSDCYEQVDPVFDPAGSTTYAPVACNSSHCQSLDVSACRDGVCQYQVNYGDGSYTVGNLARDTLTFGPGLYARGITLGCGHDNYGLFRGAAGLFGLGRGPLSFPSQLSASLFSYCLVDRDSDSVGMVMFGRGSLQDPDSLRVPLLRNGKMPSFYYVGLSGISVGGSRLAIQPSAFQMDGNGTGGAIVDTGTAVTRLPVSVYQALRDAFTRATTHLPQATGVSLFDTCYNLSSLSKVDVATVEFHFDSGESLQFPAKNYLVPTDSAGTFCLAFATSSVASGLTIIGNVQQQGMLVSFDSANSLVGFSPDRC</sequence>
<evidence type="ECO:0000256" key="1">
    <source>
        <dbReference type="ARBA" id="ARBA00007447"/>
    </source>
</evidence>
<feature type="signal peptide" evidence="9">
    <location>
        <begin position="1"/>
        <end position="27"/>
    </location>
</feature>
<dbReference type="SUPFAM" id="SSF50630">
    <property type="entry name" value="Acid proteases"/>
    <property type="match status" value="1"/>
</dbReference>
<evidence type="ECO:0000256" key="8">
    <source>
        <dbReference type="RuleBase" id="RU000454"/>
    </source>
</evidence>
<organism evidence="11">
    <name type="scientific">Nymphaea colorata</name>
    <name type="common">pocket water lily</name>
    <dbReference type="NCBI Taxonomy" id="210225"/>
    <lineage>
        <taxon>Eukaryota</taxon>
        <taxon>Viridiplantae</taxon>
        <taxon>Streptophyta</taxon>
        <taxon>Embryophyta</taxon>
        <taxon>Tracheophyta</taxon>
        <taxon>Spermatophyta</taxon>
        <taxon>Magnoliopsida</taxon>
        <taxon>Nymphaeales</taxon>
        <taxon>Nymphaeaceae</taxon>
        <taxon>Nymphaea</taxon>
    </lineage>
</organism>
<dbReference type="OrthoDB" id="2747330at2759"/>
<dbReference type="GO" id="GO:0004190">
    <property type="term" value="F:aspartic-type endopeptidase activity"/>
    <property type="evidence" value="ECO:0007669"/>
    <property type="project" value="UniProtKB-KW"/>
</dbReference>
<gene>
    <name evidence="11" type="ORF">NYM_LOCUS11979</name>
</gene>
<dbReference type="InterPro" id="IPR032861">
    <property type="entry name" value="TAXi_N"/>
</dbReference>
<accession>A0A5K0ZTA6</accession>
<dbReference type="InterPro" id="IPR001969">
    <property type="entry name" value="Aspartic_peptidase_AS"/>
</dbReference>
<evidence type="ECO:0000259" key="10">
    <source>
        <dbReference type="PROSITE" id="PS51767"/>
    </source>
</evidence>
<evidence type="ECO:0000256" key="2">
    <source>
        <dbReference type="ARBA" id="ARBA00022670"/>
    </source>
</evidence>
<dbReference type="PROSITE" id="PS51767">
    <property type="entry name" value="PEPTIDASE_A1"/>
    <property type="match status" value="1"/>
</dbReference>
<dbReference type="PRINTS" id="PR00792">
    <property type="entry name" value="PEPSIN"/>
</dbReference>
<dbReference type="PROSITE" id="PS00141">
    <property type="entry name" value="ASP_PROTEASE"/>
    <property type="match status" value="2"/>
</dbReference>
<evidence type="ECO:0000313" key="11">
    <source>
        <dbReference type="EMBL" id="VVV93778.1"/>
    </source>
</evidence>
<keyword evidence="5 8" id="KW-0378">Hydrolase</keyword>
<evidence type="ECO:0000256" key="4">
    <source>
        <dbReference type="ARBA" id="ARBA00022750"/>
    </source>
</evidence>
<dbReference type="InterPro" id="IPR033121">
    <property type="entry name" value="PEPTIDASE_A1"/>
</dbReference>
<dbReference type="GO" id="GO:0006508">
    <property type="term" value="P:proteolysis"/>
    <property type="evidence" value="ECO:0007669"/>
    <property type="project" value="UniProtKB-KW"/>
</dbReference>
<feature type="domain" description="Peptidase A1" evidence="10">
    <location>
        <begin position="156"/>
        <end position="492"/>
    </location>
</feature>
<evidence type="ECO:0000256" key="6">
    <source>
        <dbReference type="ARBA" id="ARBA00023125"/>
    </source>
</evidence>
<evidence type="ECO:0000256" key="9">
    <source>
        <dbReference type="SAM" id="SignalP"/>
    </source>
</evidence>
<dbReference type="Pfam" id="PF14541">
    <property type="entry name" value="TAXi_C"/>
    <property type="match status" value="1"/>
</dbReference>